<reference evidence="1 3" key="2">
    <citation type="journal article" date="2013" name="Nature">
        <title>Insights into bilaterian evolution from three spiralian genomes.</title>
        <authorList>
            <person name="Simakov O."/>
            <person name="Marletaz F."/>
            <person name="Cho S.J."/>
            <person name="Edsinger-Gonzales E."/>
            <person name="Havlak P."/>
            <person name="Hellsten U."/>
            <person name="Kuo D.H."/>
            <person name="Larsson T."/>
            <person name="Lv J."/>
            <person name="Arendt D."/>
            <person name="Savage R."/>
            <person name="Osoegawa K."/>
            <person name="de Jong P."/>
            <person name="Grimwood J."/>
            <person name="Chapman J.A."/>
            <person name="Shapiro H."/>
            <person name="Aerts A."/>
            <person name="Otillar R.P."/>
            <person name="Terry A.Y."/>
            <person name="Boore J.L."/>
            <person name="Grigoriev I.V."/>
            <person name="Lindberg D.R."/>
            <person name="Seaver E.C."/>
            <person name="Weisblat D.A."/>
            <person name="Putnam N.H."/>
            <person name="Rokhsar D.S."/>
        </authorList>
    </citation>
    <scope>NUCLEOTIDE SEQUENCE</scope>
    <source>
        <strain evidence="1 3">I ESC-2004</strain>
    </source>
</reference>
<dbReference type="Proteomes" id="UP000014760">
    <property type="component" value="Unassembled WGS sequence"/>
</dbReference>
<reference evidence="2" key="3">
    <citation type="submission" date="2015-06" db="UniProtKB">
        <authorList>
            <consortium name="EnsemblMetazoa"/>
        </authorList>
    </citation>
    <scope>IDENTIFICATION</scope>
</reference>
<reference evidence="3" key="1">
    <citation type="submission" date="2012-12" db="EMBL/GenBank/DDBJ databases">
        <authorList>
            <person name="Hellsten U."/>
            <person name="Grimwood J."/>
            <person name="Chapman J.A."/>
            <person name="Shapiro H."/>
            <person name="Aerts A."/>
            <person name="Otillar R.P."/>
            <person name="Terry A.Y."/>
            <person name="Boore J.L."/>
            <person name="Simakov O."/>
            <person name="Marletaz F."/>
            <person name="Cho S.-J."/>
            <person name="Edsinger-Gonzales E."/>
            <person name="Havlak P."/>
            <person name="Kuo D.-H."/>
            <person name="Larsson T."/>
            <person name="Lv J."/>
            <person name="Arendt D."/>
            <person name="Savage R."/>
            <person name="Osoegawa K."/>
            <person name="de Jong P."/>
            <person name="Lindberg D.R."/>
            <person name="Seaver E.C."/>
            <person name="Weisblat D.A."/>
            <person name="Putnam N.H."/>
            <person name="Grigoriev I.V."/>
            <person name="Rokhsar D.S."/>
        </authorList>
    </citation>
    <scope>NUCLEOTIDE SEQUENCE</scope>
    <source>
        <strain evidence="3">I ESC-2004</strain>
    </source>
</reference>
<dbReference type="EnsemblMetazoa" id="CapteT200075">
    <property type="protein sequence ID" value="CapteP200075"/>
    <property type="gene ID" value="CapteG200075"/>
</dbReference>
<sequence length="100" mass="10718">MSRIQIVHLLNQPWCAACCHGHGEKFLQHADAGPFEGPGRDAVLCSVASQTLVLQASLYGGKKSPKNAPRCRLIAQGIELIVDFNQELRASGLLVVITGP</sequence>
<evidence type="ECO:0000313" key="1">
    <source>
        <dbReference type="EMBL" id="ELU01956.1"/>
    </source>
</evidence>
<dbReference type="AlphaFoldDB" id="R7U766"/>
<feature type="non-terminal residue" evidence="1">
    <location>
        <position position="100"/>
    </location>
</feature>
<proteinExistence type="predicted"/>
<protein>
    <submittedName>
        <fullName evidence="1 2">Uncharacterized protein</fullName>
    </submittedName>
</protein>
<keyword evidence="3" id="KW-1185">Reference proteome</keyword>
<gene>
    <name evidence="1" type="ORF">CAPTEDRAFT_200075</name>
</gene>
<organism evidence="1">
    <name type="scientific">Capitella teleta</name>
    <name type="common">Polychaete worm</name>
    <dbReference type="NCBI Taxonomy" id="283909"/>
    <lineage>
        <taxon>Eukaryota</taxon>
        <taxon>Metazoa</taxon>
        <taxon>Spiralia</taxon>
        <taxon>Lophotrochozoa</taxon>
        <taxon>Annelida</taxon>
        <taxon>Polychaeta</taxon>
        <taxon>Sedentaria</taxon>
        <taxon>Scolecida</taxon>
        <taxon>Capitellidae</taxon>
        <taxon>Capitella</taxon>
    </lineage>
</organism>
<dbReference type="EMBL" id="AMQN01025319">
    <property type="status" value="NOT_ANNOTATED_CDS"/>
    <property type="molecule type" value="Genomic_DNA"/>
</dbReference>
<name>R7U766_CAPTE</name>
<evidence type="ECO:0000313" key="2">
    <source>
        <dbReference type="EnsemblMetazoa" id="CapteP200075"/>
    </source>
</evidence>
<accession>R7U766</accession>
<dbReference type="EMBL" id="KB304535">
    <property type="protein sequence ID" value="ELU01956.1"/>
    <property type="molecule type" value="Genomic_DNA"/>
</dbReference>
<evidence type="ECO:0000313" key="3">
    <source>
        <dbReference type="Proteomes" id="UP000014760"/>
    </source>
</evidence>
<dbReference type="HOGENOM" id="CLU_2308689_0_0_1"/>